<dbReference type="PANTHER" id="PTHR10344:SF4">
    <property type="entry name" value="UMP-CMP KINASE 2, MITOCHONDRIAL"/>
    <property type="match status" value="1"/>
</dbReference>
<feature type="domain" description="Thymidylate kinase-like" evidence="4">
    <location>
        <begin position="8"/>
        <end position="141"/>
    </location>
</feature>
<evidence type="ECO:0000313" key="6">
    <source>
        <dbReference type="Proteomes" id="UP000253426"/>
    </source>
</evidence>
<dbReference type="GO" id="GO:0004798">
    <property type="term" value="F:dTMP kinase activity"/>
    <property type="evidence" value="ECO:0007669"/>
    <property type="project" value="TreeGrafter"/>
</dbReference>
<keyword evidence="5" id="KW-0808">Transferase</keyword>
<reference evidence="5 6" key="1">
    <citation type="submission" date="2018-06" db="EMBL/GenBank/DDBJ databases">
        <title>Genomic Encyclopedia of Type Strains, Phase IV (KMG-IV): sequencing the most valuable type-strain genomes for metagenomic binning, comparative biology and taxonomic classification.</title>
        <authorList>
            <person name="Goeker M."/>
        </authorList>
    </citation>
    <scope>NUCLEOTIDE SEQUENCE [LARGE SCALE GENOMIC DNA]</scope>
    <source>
        <strain evidence="5 6">DSM 25532</strain>
    </source>
</reference>
<dbReference type="GO" id="GO:0005737">
    <property type="term" value="C:cytoplasm"/>
    <property type="evidence" value="ECO:0007669"/>
    <property type="project" value="TreeGrafter"/>
</dbReference>
<dbReference type="Proteomes" id="UP000253426">
    <property type="component" value="Unassembled WGS sequence"/>
</dbReference>
<evidence type="ECO:0000256" key="3">
    <source>
        <dbReference type="ARBA" id="ARBA00022840"/>
    </source>
</evidence>
<evidence type="ECO:0000256" key="1">
    <source>
        <dbReference type="ARBA" id="ARBA00009776"/>
    </source>
</evidence>
<dbReference type="PANTHER" id="PTHR10344">
    <property type="entry name" value="THYMIDYLATE KINASE"/>
    <property type="match status" value="1"/>
</dbReference>
<keyword evidence="3" id="KW-0067">ATP-binding</keyword>
<sequence>MKGKLLVLEGPDAAGKTTVLASLMAKLGTSAVNLAFPGRNPGTLGELVYRLHHDHRSFGIASITPTALQTLHIAAHLDAIETTIIPLLHQGTTIVLDRFWWSTVVYGTLQGASKETLRQLIAAEKLAWGSIKPDHLFLLERTQPLREDARKDWLNLSKLYRELAQQEEECYPVHRIANESTVDVAIEAISKSASL</sequence>
<dbReference type="Gene3D" id="3.40.50.300">
    <property type="entry name" value="P-loop containing nucleotide triphosphate hydrolases"/>
    <property type="match status" value="1"/>
</dbReference>
<dbReference type="RefSeq" id="WP_113958223.1">
    <property type="nucleotide sequence ID" value="NZ_QNRR01000003.1"/>
</dbReference>
<evidence type="ECO:0000256" key="2">
    <source>
        <dbReference type="ARBA" id="ARBA00022741"/>
    </source>
</evidence>
<dbReference type="GO" id="GO:0006227">
    <property type="term" value="P:dUDP biosynthetic process"/>
    <property type="evidence" value="ECO:0007669"/>
    <property type="project" value="TreeGrafter"/>
</dbReference>
<comment type="caution">
    <text evidence="5">The sequence shown here is derived from an EMBL/GenBank/DDBJ whole genome shotgun (WGS) entry which is preliminary data.</text>
</comment>
<dbReference type="EMBL" id="QNRR01000003">
    <property type="protein sequence ID" value="RBP45080.1"/>
    <property type="molecule type" value="Genomic_DNA"/>
</dbReference>
<dbReference type="InterPro" id="IPR039430">
    <property type="entry name" value="Thymidylate_kin-like_dom"/>
</dbReference>
<keyword evidence="2" id="KW-0547">Nucleotide-binding</keyword>
<accession>A0A366HNJ4</accession>
<dbReference type="Pfam" id="PF02223">
    <property type="entry name" value="Thymidylate_kin"/>
    <property type="match status" value="1"/>
</dbReference>
<protein>
    <submittedName>
        <fullName evidence="5">Thymidylate kinase</fullName>
    </submittedName>
</protein>
<evidence type="ECO:0000313" key="5">
    <source>
        <dbReference type="EMBL" id="RBP45080.1"/>
    </source>
</evidence>
<comment type="similarity">
    <text evidence="1">Belongs to the thymidylate kinase family.</text>
</comment>
<dbReference type="OrthoDB" id="9774907at2"/>
<evidence type="ECO:0000259" key="4">
    <source>
        <dbReference type="Pfam" id="PF02223"/>
    </source>
</evidence>
<organism evidence="5 6">
    <name type="scientific">Roseimicrobium gellanilyticum</name>
    <dbReference type="NCBI Taxonomy" id="748857"/>
    <lineage>
        <taxon>Bacteria</taxon>
        <taxon>Pseudomonadati</taxon>
        <taxon>Verrucomicrobiota</taxon>
        <taxon>Verrucomicrobiia</taxon>
        <taxon>Verrucomicrobiales</taxon>
        <taxon>Verrucomicrobiaceae</taxon>
        <taxon>Roseimicrobium</taxon>
    </lineage>
</organism>
<dbReference type="GO" id="GO:0006235">
    <property type="term" value="P:dTTP biosynthetic process"/>
    <property type="evidence" value="ECO:0007669"/>
    <property type="project" value="TreeGrafter"/>
</dbReference>
<dbReference type="GO" id="GO:0005524">
    <property type="term" value="F:ATP binding"/>
    <property type="evidence" value="ECO:0007669"/>
    <property type="project" value="UniProtKB-KW"/>
</dbReference>
<proteinExistence type="inferred from homology"/>
<dbReference type="InterPro" id="IPR027417">
    <property type="entry name" value="P-loop_NTPase"/>
</dbReference>
<dbReference type="AlphaFoldDB" id="A0A366HNJ4"/>
<gene>
    <name evidence="5" type="ORF">DES53_10376</name>
</gene>
<keyword evidence="5" id="KW-0418">Kinase</keyword>
<keyword evidence="6" id="KW-1185">Reference proteome</keyword>
<name>A0A366HNJ4_9BACT</name>
<dbReference type="SUPFAM" id="SSF52540">
    <property type="entry name" value="P-loop containing nucleoside triphosphate hydrolases"/>
    <property type="match status" value="1"/>
</dbReference>
<dbReference type="GO" id="GO:0006233">
    <property type="term" value="P:dTDP biosynthetic process"/>
    <property type="evidence" value="ECO:0007669"/>
    <property type="project" value="TreeGrafter"/>
</dbReference>